<evidence type="ECO:0000313" key="2">
    <source>
        <dbReference type="Proteomes" id="UP001194468"/>
    </source>
</evidence>
<proteinExistence type="predicted"/>
<dbReference type="AlphaFoldDB" id="A0AAD4BTK8"/>
<sequence>MSVAGLKEGTAEAETDCINKCELCASRVVGVVGTEGIETGSSVVSCLYTWLKVADGAWGVLSDTLGTLLAVPMAKPVLVVIVMEKVIVENGGERGYAAPDEEGRVLGSRLAASGILQRLLHDFHHIHG</sequence>
<name>A0AAD4BTK8_BOLED</name>
<protein>
    <submittedName>
        <fullName evidence="1">Uncharacterized protein</fullName>
    </submittedName>
</protein>
<dbReference type="Proteomes" id="UP001194468">
    <property type="component" value="Unassembled WGS sequence"/>
</dbReference>
<reference evidence="1" key="1">
    <citation type="submission" date="2019-10" db="EMBL/GenBank/DDBJ databases">
        <authorList>
            <consortium name="DOE Joint Genome Institute"/>
            <person name="Kuo A."/>
            <person name="Miyauchi S."/>
            <person name="Kiss E."/>
            <person name="Drula E."/>
            <person name="Kohler A."/>
            <person name="Sanchez-Garcia M."/>
            <person name="Andreopoulos B."/>
            <person name="Barry K.W."/>
            <person name="Bonito G."/>
            <person name="Buee M."/>
            <person name="Carver A."/>
            <person name="Chen C."/>
            <person name="Cichocki N."/>
            <person name="Clum A."/>
            <person name="Culley D."/>
            <person name="Crous P.W."/>
            <person name="Fauchery L."/>
            <person name="Girlanda M."/>
            <person name="Hayes R."/>
            <person name="Keri Z."/>
            <person name="LaButti K."/>
            <person name="Lipzen A."/>
            <person name="Lombard V."/>
            <person name="Magnuson J."/>
            <person name="Maillard F."/>
            <person name="Morin E."/>
            <person name="Murat C."/>
            <person name="Nolan M."/>
            <person name="Ohm R."/>
            <person name="Pangilinan J."/>
            <person name="Pereira M."/>
            <person name="Perotto S."/>
            <person name="Peter M."/>
            <person name="Riley R."/>
            <person name="Sitrit Y."/>
            <person name="Stielow B."/>
            <person name="Szollosi G."/>
            <person name="Zifcakova L."/>
            <person name="Stursova M."/>
            <person name="Spatafora J.W."/>
            <person name="Tedersoo L."/>
            <person name="Vaario L.-M."/>
            <person name="Yamada A."/>
            <person name="Yan M."/>
            <person name="Wang P."/>
            <person name="Xu J."/>
            <person name="Bruns T."/>
            <person name="Baldrian P."/>
            <person name="Vilgalys R."/>
            <person name="Henrissat B."/>
            <person name="Grigoriev I.V."/>
            <person name="Hibbett D."/>
            <person name="Nagy L.G."/>
            <person name="Martin F.M."/>
        </authorList>
    </citation>
    <scope>NUCLEOTIDE SEQUENCE</scope>
    <source>
        <strain evidence="1">BED1</strain>
    </source>
</reference>
<organism evidence="1 2">
    <name type="scientific">Boletus edulis BED1</name>
    <dbReference type="NCBI Taxonomy" id="1328754"/>
    <lineage>
        <taxon>Eukaryota</taxon>
        <taxon>Fungi</taxon>
        <taxon>Dikarya</taxon>
        <taxon>Basidiomycota</taxon>
        <taxon>Agaricomycotina</taxon>
        <taxon>Agaricomycetes</taxon>
        <taxon>Agaricomycetidae</taxon>
        <taxon>Boletales</taxon>
        <taxon>Boletineae</taxon>
        <taxon>Boletaceae</taxon>
        <taxon>Boletoideae</taxon>
        <taxon>Boletus</taxon>
    </lineage>
</organism>
<accession>A0AAD4BTK8</accession>
<reference evidence="1" key="2">
    <citation type="journal article" date="2020" name="Nat. Commun.">
        <title>Large-scale genome sequencing of mycorrhizal fungi provides insights into the early evolution of symbiotic traits.</title>
        <authorList>
            <person name="Miyauchi S."/>
            <person name="Kiss E."/>
            <person name="Kuo A."/>
            <person name="Drula E."/>
            <person name="Kohler A."/>
            <person name="Sanchez-Garcia M."/>
            <person name="Morin E."/>
            <person name="Andreopoulos B."/>
            <person name="Barry K.W."/>
            <person name="Bonito G."/>
            <person name="Buee M."/>
            <person name="Carver A."/>
            <person name="Chen C."/>
            <person name="Cichocki N."/>
            <person name="Clum A."/>
            <person name="Culley D."/>
            <person name="Crous P.W."/>
            <person name="Fauchery L."/>
            <person name="Girlanda M."/>
            <person name="Hayes R.D."/>
            <person name="Keri Z."/>
            <person name="LaButti K."/>
            <person name="Lipzen A."/>
            <person name="Lombard V."/>
            <person name="Magnuson J."/>
            <person name="Maillard F."/>
            <person name="Murat C."/>
            <person name="Nolan M."/>
            <person name="Ohm R.A."/>
            <person name="Pangilinan J."/>
            <person name="Pereira M.F."/>
            <person name="Perotto S."/>
            <person name="Peter M."/>
            <person name="Pfister S."/>
            <person name="Riley R."/>
            <person name="Sitrit Y."/>
            <person name="Stielow J.B."/>
            <person name="Szollosi G."/>
            <person name="Zifcakova L."/>
            <person name="Stursova M."/>
            <person name="Spatafora J.W."/>
            <person name="Tedersoo L."/>
            <person name="Vaario L.M."/>
            <person name="Yamada A."/>
            <person name="Yan M."/>
            <person name="Wang P."/>
            <person name="Xu J."/>
            <person name="Bruns T."/>
            <person name="Baldrian P."/>
            <person name="Vilgalys R."/>
            <person name="Dunand C."/>
            <person name="Henrissat B."/>
            <person name="Grigoriev I.V."/>
            <person name="Hibbett D."/>
            <person name="Nagy L.G."/>
            <person name="Martin F.M."/>
        </authorList>
    </citation>
    <scope>NUCLEOTIDE SEQUENCE</scope>
    <source>
        <strain evidence="1">BED1</strain>
    </source>
</reference>
<dbReference type="EMBL" id="WHUW01000014">
    <property type="protein sequence ID" value="KAF8439413.1"/>
    <property type="molecule type" value="Genomic_DNA"/>
</dbReference>
<gene>
    <name evidence="1" type="ORF">L210DRAFT_3504515</name>
</gene>
<comment type="caution">
    <text evidence="1">The sequence shown here is derived from an EMBL/GenBank/DDBJ whole genome shotgun (WGS) entry which is preliminary data.</text>
</comment>
<evidence type="ECO:0000313" key="1">
    <source>
        <dbReference type="EMBL" id="KAF8439413.1"/>
    </source>
</evidence>
<keyword evidence="2" id="KW-1185">Reference proteome</keyword>